<feature type="compositionally biased region" description="Polar residues" evidence="1">
    <location>
        <begin position="219"/>
        <end position="236"/>
    </location>
</feature>
<dbReference type="GeneID" id="40314506"/>
<organism evidence="2 3">
    <name type="scientific">Trypanosoma conorhini</name>
    <dbReference type="NCBI Taxonomy" id="83891"/>
    <lineage>
        <taxon>Eukaryota</taxon>
        <taxon>Discoba</taxon>
        <taxon>Euglenozoa</taxon>
        <taxon>Kinetoplastea</taxon>
        <taxon>Metakinetoplastina</taxon>
        <taxon>Trypanosomatida</taxon>
        <taxon>Trypanosomatidae</taxon>
        <taxon>Trypanosoma</taxon>
    </lineage>
</organism>
<dbReference type="OrthoDB" id="249067at2759"/>
<feature type="compositionally biased region" description="Gly residues" evidence="1">
    <location>
        <begin position="288"/>
        <end position="297"/>
    </location>
</feature>
<dbReference type="Proteomes" id="UP000284403">
    <property type="component" value="Unassembled WGS sequence"/>
</dbReference>
<feature type="compositionally biased region" description="Pro residues" evidence="1">
    <location>
        <begin position="252"/>
        <end position="262"/>
    </location>
</feature>
<feature type="region of interest" description="Disordered" evidence="1">
    <location>
        <begin position="197"/>
        <end position="305"/>
    </location>
</feature>
<evidence type="ECO:0000256" key="1">
    <source>
        <dbReference type="SAM" id="MobiDB-lite"/>
    </source>
</evidence>
<feature type="compositionally biased region" description="Low complexity" evidence="1">
    <location>
        <begin position="197"/>
        <end position="218"/>
    </location>
</feature>
<evidence type="ECO:0000313" key="2">
    <source>
        <dbReference type="EMBL" id="RNF26813.1"/>
    </source>
</evidence>
<feature type="compositionally biased region" description="Low complexity" evidence="1">
    <location>
        <begin position="263"/>
        <end position="287"/>
    </location>
</feature>
<accession>A0A3S5IUM7</accession>
<name>A0A3S5IUM7_9TRYP</name>
<keyword evidence="3" id="KW-1185">Reference proteome</keyword>
<evidence type="ECO:0000313" key="3">
    <source>
        <dbReference type="Proteomes" id="UP000284403"/>
    </source>
</evidence>
<gene>
    <name evidence="2" type="ORF">Tco025E_00895</name>
</gene>
<reference evidence="2 3" key="1">
    <citation type="journal article" date="2018" name="BMC Genomics">
        <title>Genomic comparison of Trypanosoma conorhini and Trypanosoma rangeli to Trypanosoma cruzi strains of high and low virulence.</title>
        <authorList>
            <person name="Bradwell K.R."/>
            <person name="Koparde V.N."/>
            <person name="Matveyev A.V."/>
            <person name="Serrano M.G."/>
            <person name="Alves J.M."/>
            <person name="Parikh H."/>
            <person name="Huang B."/>
            <person name="Lee V."/>
            <person name="Espinosa-Alvarez O."/>
            <person name="Ortiz P.A."/>
            <person name="Costa-Martins A.G."/>
            <person name="Teixeira M.M."/>
            <person name="Buck G.A."/>
        </authorList>
    </citation>
    <scope>NUCLEOTIDE SEQUENCE [LARGE SCALE GENOMIC DNA]</scope>
    <source>
        <strain evidence="2 3">025E</strain>
    </source>
</reference>
<dbReference type="RefSeq" id="XP_029232019.1">
    <property type="nucleotide sequence ID" value="XM_029367834.1"/>
</dbReference>
<dbReference type="EMBL" id="MKKU01000026">
    <property type="protein sequence ID" value="RNF26813.1"/>
    <property type="molecule type" value="Genomic_DNA"/>
</dbReference>
<protein>
    <submittedName>
        <fullName evidence="2">Uncharacterized protein</fullName>
    </submittedName>
</protein>
<dbReference type="AlphaFoldDB" id="A0A3S5IUM7"/>
<comment type="caution">
    <text evidence="2">The sequence shown here is derived from an EMBL/GenBank/DDBJ whole genome shotgun (WGS) entry which is preliminary data.</text>
</comment>
<proteinExistence type="predicted"/>
<sequence length="367" mass="38058">MPEAPGDLVLLPRALARAFRCLRNVPIVHFVEVAKVNRRGKRQQRFLVITPTHLFSCVENGVIQRCVPTRSVAEVHVWRGAAPQVGLKIPSEYDMLFFMNSAADVAGVVAALQPLSREGAGGGGGSDALCLVEAAEALSGAAYALERPKGLARGISHALDWSVGAVGEVPAAGMRDGVLRPFVAPSARGIFLHAPTTAAAPSSPSSAAARGVASSSGGETAQSSASQATRRLSNDYSAEDAADTPVAAASPPVSPRPPPPEPAAVEVGPRPQPAATSAMSNAANTDNGHGGGGGGGTAAAAPAGEQALREARRRVLAEREQWCLLLAAERRNTYRLRQAISDLRGQVLALSSQNLAMRTELLNQRTT</sequence>